<dbReference type="SUPFAM" id="SSF140404">
    <property type="entry name" value="EF2458-like"/>
    <property type="match status" value="1"/>
</dbReference>
<evidence type="ECO:0000313" key="1">
    <source>
        <dbReference type="EMBL" id="SEM57645.1"/>
    </source>
</evidence>
<dbReference type="Proteomes" id="UP000182089">
    <property type="component" value="Unassembled WGS sequence"/>
</dbReference>
<name>A0ABY1AAY5_9LACO</name>
<reference evidence="1 2" key="1">
    <citation type="submission" date="2016-10" db="EMBL/GenBank/DDBJ databases">
        <authorList>
            <person name="Varghese N."/>
            <person name="Submissions S."/>
        </authorList>
    </citation>
    <scope>NUCLEOTIDE SEQUENCE [LARGE SCALE GENOMIC DNA]</scope>
    <source>
        <strain evidence="1 2">WC1T17</strain>
    </source>
</reference>
<comment type="caution">
    <text evidence="1">The sequence shown here is derived from an EMBL/GenBank/DDBJ whole genome shotgun (WGS) entry which is preliminary data.</text>
</comment>
<dbReference type="InterPro" id="IPR036270">
    <property type="entry name" value="UPF0358_sf"/>
</dbReference>
<accession>A0ABY1AAY5</accession>
<gene>
    <name evidence="1" type="ORF">SAMN05216431_104176</name>
</gene>
<dbReference type="Gene3D" id="1.10.287.750">
    <property type="entry name" value="SO2669-like"/>
    <property type="match status" value="1"/>
</dbReference>
<sequence>MSETLSKSEALNILYKDADNIRYSLSKQRNFLCLTDCPAFEEVADTKIYGLTCEVKFAVNCGLLSPTEGQALIKDLENDLDQMRLEALKDKKGQSK</sequence>
<protein>
    <submittedName>
        <fullName evidence="1">Uncharacterized protein YlaN, UPF0358 family</fullName>
    </submittedName>
</protein>
<proteinExistence type="predicted"/>
<dbReference type="InterPro" id="IPR009983">
    <property type="entry name" value="UPF0358"/>
</dbReference>
<dbReference type="Pfam" id="PF07408">
    <property type="entry name" value="DUF1507"/>
    <property type="match status" value="1"/>
</dbReference>
<dbReference type="EMBL" id="FOCC01000004">
    <property type="protein sequence ID" value="SEM57645.1"/>
    <property type="molecule type" value="Genomic_DNA"/>
</dbReference>
<organism evidence="1 2">
    <name type="scientific">Ligilactobacillus ruminis</name>
    <dbReference type="NCBI Taxonomy" id="1623"/>
    <lineage>
        <taxon>Bacteria</taxon>
        <taxon>Bacillati</taxon>
        <taxon>Bacillota</taxon>
        <taxon>Bacilli</taxon>
        <taxon>Lactobacillales</taxon>
        <taxon>Lactobacillaceae</taxon>
        <taxon>Ligilactobacillus</taxon>
    </lineage>
</organism>
<evidence type="ECO:0000313" key="2">
    <source>
        <dbReference type="Proteomes" id="UP000182089"/>
    </source>
</evidence>